<proteinExistence type="predicted"/>
<evidence type="ECO:0000313" key="4">
    <source>
        <dbReference type="Proteomes" id="UP000177798"/>
    </source>
</evidence>
<dbReference type="InterPro" id="IPR001214">
    <property type="entry name" value="SET_dom"/>
</dbReference>
<evidence type="ECO:0000313" key="3">
    <source>
        <dbReference type="EMBL" id="APA11667.1"/>
    </source>
</evidence>
<dbReference type="InterPro" id="IPR046341">
    <property type="entry name" value="SET_dom_sf"/>
</dbReference>
<dbReference type="VEuPathDB" id="FungiDB:sscle_08g064370"/>
<dbReference type="AlphaFoldDB" id="A0A1D9Q9P9"/>
<organism evidence="3 4">
    <name type="scientific">Sclerotinia sclerotiorum (strain ATCC 18683 / 1980 / Ss-1)</name>
    <name type="common">White mold</name>
    <name type="synonym">Whetzelinia sclerotiorum</name>
    <dbReference type="NCBI Taxonomy" id="665079"/>
    <lineage>
        <taxon>Eukaryota</taxon>
        <taxon>Fungi</taxon>
        <taxon>Dikarya</taxon>
        <taxon>Ascomycota</taxon>
        <taxon>Pezizomycotina</taxon>
        <taxon>Leotiomycetes</taxon>
        <taxon>Helotiales</taxon>
        <taxon>Sclerotiniaceae</taxon>
        <taxon>Sclerotinia</taxon>
    </lineage>
</organism>
<reference evidence="4" key="1">
    <citation type="journal article" date="2017" name="Genome Biol. Evol.">
        <title>The complete genome sequence of the phytopathogenic fungus Sclerotinia sclerotiorum reveals insights into the genome architecture of broad host range pathogens.</title>
        <authorList>
            <person name="Derbyshire M."/>
            <person name="Denton-Giles M."/>
            <person name="Hegedus D."/>
            <person name="Seifbarghy S."/>
            <person name="Rollins J."/>
            <person name="van Kan J."/>
            <person name="Seidl M.F."/>
            <person name="Faino L."/>
            <person name="Mbengue M."/>
            <person name="Navaud O."/>
            <person name="Raffaele S."/>
            <person name="Hammond-Kosack K."/>
            <person name="Heard S."/>
            <person name="Oliver R."/>
        </authorList>
    </citation>
    <scope>NUCLEOTIDE SEQUENCE [LARGE SCALE GENOMIC DNA]</scope>
    <source>
        <strain evidence="4">ATCC 18683 / 1980 / Ss-1</strain>
    </source>
</reference>
<dbReference type="OrthoDB" id="308383at2759"/>
<feature type="region of interest" description="Disordered" evidence="1">
    <location>
        <begin position="15"/>
        <end position="58"/>
    </location>
</feature>
<dbReference type="SUPFAM" id="SSF82199">
    <property type="entry name" value="SET domain"/>
    <property type="match status" value="1"/>
</dbReference>
<feature type="compositionally biased region" description="Basic and acidic residues" evidence="1">
    <location>
        <begin position="46"/>
        <end position="58"/>
    </location>
</feature>
<name>A0A1D9Q9P9_SCLS1</name>
<evidence type="ECO:0000259" key="2">
    <source>
        <dbReference type="PROSITE" id="PS50280"/>
    </source>
</evidence>
<evidence type="ECO:0000256" key="1">
    <source>
        <dbReference type="SAM" id="MobiDB-lite"/>
    </source>
</evidence>
<feature type="compositionally biased region" description="Basic residues" evidence="1">
    <location>
        <begin position="36"/>
        <end position="45"/>
    </location>
</feature>
<dbReference type="KEGG" id="ssl:SS1G_05126"/>
<feature type="domain" description="SET" evidence="2">
    <location>
        <begin position="456"/>
        <end position="617"/>
    </location>
</feature>
<accession>A0A1D9Q9P9</accession>
<dbReference type="Gene3D" id="2.170.270.10">
    <property type="entry name" value="SET domain"/>
    <property type="match status" value="1"/>
</dbReference>
<dbReference type="SMART" id="SM00317">
    <property type="entry name" value="SET"/>
    <property type="match status" value="1"/>
</dbReference>
<dbReference type="OMA" id="WEYPPAD"/>
<dbReference type="Proteomes" id="UP000177798">
    <property type="component" value="Chromosome 8"/>
</dbReference>
<dbReference type="RefSeq" id="XP_001593698.1">
    <property type="nucleotide sequence ID" value="XM_001593648.1"/>
</dbReference>
<protein>
    <recommendedName>
        <fullName evidence="2">SET domain-containing protein</fullName>
    </recommendedName>
</protein>
<sequence length="650" mass="74892">MPNWFEWPTWANFAPDQDEIAPPLELAARPPSRSRSSSRRRRSRRRSSELTPAERLERAKNEKKVIEFEEQRVASLDPLARSAYKERKRLREEERIKNLKITFATGVKDAAQQQKTAYVEVHRKWKRKHDDDTAAQAAERRREFLEIQQKRFQKSPEQPVSEILAREANKRLAVELLERIYLDLQNHFSHPTLINSETYDPYAQMSDQPHHVSWQRFLRLASNPEEVVGGIGYGIGLDSTAVLMLSENFRNALRYGELPNGSEAQRDDKEFAFLGRWREIEIKLGLEHVSIRAFAIARRIPYMMVYRRTGQNVVKGVQIANENFQLDPSIRDPYEVYVALDGRLLPCLFTPLPGDCESVRQEFHTLPFSKFEENIPHREMYGTVHERVISRRFENLKENVYNPENFKRYAPPSSWPPTWEYPPADIQHPCREWGKDYPACVACGLRTGPLHTAGEEKICQCTTLSVFDKVLVEIKEYTSSTTSKQLNLGIRTLQKLQKGHIIGEVLGEFIPLGAEGDFKCHHNSSVDFYAPPFVDNNGKVLDVDPDVLTKKPIDTNTDPIATLITGHKGGWIRLINAGTSQTANVEARSEVWAGKLRVTIRPLRNINFGEQLLIRWGDIYLEPDGQSLNARRKKDHTDRLPMRALSGFFK</sequence>
<dbReference type="PROSITE" id="PS50280">
    <property type="entry name" value="SET"/>
    <property type="match status" value="1"/>
</dbReference>
<dbReference type="EMBL" id="CP017821">
    <property type="protein sequence ID" value="APA11667.1"/>
    <property type="molecule type" value="Genomic_DNA"/>
</dbReference>
<gene>
    <name evidence="3" type="ORF">sscle_08g064370</name>
</gene>